<dbReference type="EMBL" id="JAUOES010000052">
    <property type="protein sequence ID" value="MDT3282982.1"/>
    <property type="molecule type" value="Genomic_DNA"/>
</dbReference>
<evidence type="ECO:0000313" key="1">
    <source>
        <dbReference type="EMBL" id="MDT3282982.1"/>
    </source>
</evidence>
<sequence length="372" mass="43201">MQLNKANYVPILSLKPAEMAAVEELFENEKDLILPIVELKRWANSNQISNSIKRVEKAFGNRFWIADLDAEFIESIPEKISESEGNVKEVFYQFQRLADPSNGYQNWVEFITQNINLIPVLQIKNVDELNLQLDNFLHLQRPIVARLKLTENNSITPEELNIIIKALSVKPIHELLVILDYGDLSRRNLLEYHQYSRFIKSLYKILPHAIFTVSGTSFPYSFGRSYKGEIPIYERQIYNLVANDCPEVKLVYSDRGSSRELTQNGGGGLPPPRIDYALKNDWRFVRKEFSEDEDNKEQLYKDAAIEIMKSDYWISNLPAWGRQMIEKTSIGDTFGITSAHRATAVRINLHLYQQLHYLENLNEIVTEEDWID</sequence>
<evidence type="ECO:0000313" key="2">
    <source>
        <dbReference type="Proteomes" id="UP001249505"/>
    </source>
</evidence>
<organism evidence="1 2">
    <name type="scientific">Shewanella scandinavica</name>
    <dbReference type="NCBI Taxonomy" id="3063538"/>
    <lineage>
        <taxon>Bacteria</taxon>
        <taxon>Pseudomonadati</taxon>
        <taxon>Pseudomonadota</taxon>
        <taxon>Gammaproteobacteria</taxon>
        <taxon>Alteromonadales</taxon>
        <taxon>Shewanellaceae</taxon>
        <taxon>Shewanella</taxon>
    </lineage>
</organism>
<dbReference type="Proteomes" id="UP001249505">
    <property type="component" value="Unassembled WGS sequence"/>
</dbReference>
<name>A0ABU3G5R6_9GAMM</name>
<keyword evidence="2" id="KW-1185">Reference proteome</keyword>
<protein>
    <submittedName>
        <fullName evidence="1">Beta family protein</fullName>
    </submittedName>
</protein>
<reference evidence="1 2" key="1">
    <citation type="submission" date="2023-07" db="EMBL/GenBank/DDBJ databases">
        <title>Novel Shewanella species isolated from Baltic Sea sediments.</title>
        <authorList>
            <person name="Martin-Rodriguez A.J."/>
        </authorList>
    </citation>
    <scope>NUCLEOTIDE SEQUENCE [LARGE SCALE GENOMIC DNA]</scope>
    <source>
        <strain evidence="1 2">SP2S1-2</strain>
    </source>
</reference>
<dbReference type="InterPro" id="IPR025683">
    <property type="entry name" value="Protein_beta"/>
</dbReference>
<dbReference type="RefSeq" id="WP_311901181.1">
    <property type="nucleotide sequence ID" value="NZ_JAUOES010000052.1"/>
</dbReference>
<accession>A0ABU3G5R6</accession>
<proteinExistence type="predicted"/>
<comment type="caution">
    <text evidence="1">The sequence shown here is derived from an EMBL/GenBank/DDBJ whole genome shotgun (WGS) entry which is preliminary data.</text>
</comment>
<dbReference type="Pfam" id="PF14350">
    <property type="entry name" value="Beta_protein"/>
    <property type="match status" value="1"/>
</dbReference>
<gene>
    <name evidence="1" type="ORF">Q4Q50_22110</name>
</gene>